<dbReference type="Proteomes" id="UP001292079">
    <property type="component" value="Unassembled WGS sequence"/>
</dbReference>
<accession>A0AAE1Z6D7</accession>
<keyword evidence="2" id="KW-1185">Reference proteome</keyword>
<name>A0AAE1Z6D7_SCHME</name>
<evidence type="ECO:0000313" key="1">
    <source>
        <dbReference type="EMBL" id="KAK4468213.1"/>
    </source>
</evidence>
<dbReference type="AlphaFoldDB" id="A0AAE1Z6D7"/>
<proteinExistence type="predicted"/>
<organism evidence="1 2">
    <name type="scientific">Schistosoma mekongi</name>
    <name type="common">Parasitic worm</name>
    <dbReference type="NCBI Taxonomy" id="38744"/>
    <lineage>
        <taxon>Eukaryota</taxon>
        <taxon>Metazoa</taxon>
        <taxon>Spiralia</taxon>
        <taxon>Lophotrochozoa</taxon>
        <taxon>Platyhelminthes</taxon>
        <taxon>Trematoda</taxon>
        <taxon>Digenea</taxon>
        <taxon>Strigeidida</taxon>
        <taxon>Schistosomatoidea</taxon>
        <taxon>Schistosomatidae</taxon>
        <taxon>Schistosoma</taxon>
    </lineage>
</organism>
<sequence>MSTHLYPLEKLFKIKNRKVKSQCEMKQSTISLQHKLSQSIGDIKQKEAIQLKKKHHNMKTIQKSLIKVIHHRKQNKNNKLNEKHHENVYRLNEKINLLNNDKINSHLIDSLKYCQNLPNYESLCQDYTKTENYQKIEEIYQTINSLMISLKLIQPNYTENELLGEFQHIKISDNSKEDDDCELSISTVESMVHTRSSKQLEEEDLKALINWAN</sequence>
<comment type="caution">
    <text evidence="1">The sequence shown here is derived from an EMBL/GenBank/DDBJ whole genome shotgun (WGS) entry which is preliminary data.</text>
</comment>
<evidence type="ECO:0000313" key="2">
    <source>
        <dbReference type="Proteomes" id="UP001292079"/>
    </source>
</evidence>
<dbReference type="EMBL" id="JALJAT010000007">
    <property type="protein sequence ID" value="KAK4468213.1"/>
    <property type="molecule type" value="Genomic_DNA"/>
</dbReference>
<protein>
    <submittedName>
        <fullName evidence="1">Uncharacterized protein</fullName>
    </submittedName>
</protein>
<reference evidence="1" key="2">
    <citation type="journal article" date="2023" name="Infect Dis Poverty">
        <title>Chromosome-scale genome of the human blood fluke Schistosoma mekongi and its implications for public health.</title>
        <authorList>
            <person name="Zhou M."/>
            <person name="Xu L."/>
            <person name="Xu D."/>
            <person name="Chen W."/>
            <person name="Khan J."/>
            <person name="Hu Y."/>
            <person name="Huang H."/>
            <person name="Wei H."/>
            <person name="Zhang Y."/>
            <person name="Chusongsang P."/>
            <person name="Tanasarnprasert K."/>
            <person name="Hu X."/>
            <person name="Limpanont Y."/>
            <person name="Lv Z."/>
        </authorList>
    </citation>
    <scope>NUCLEOTIDE SEQUENCE</scope>
    <source>
        <strain evidence="1">LV_2022a</strain>
    </source>
</reference>
<reference evidence="1" key="1">
    <citation type="submission" date="2022-04" db="EMBL/GenBank/DDBJ databases">
        <authorList>
            <person name="Xu L."/>
            <person name="Lv Z."/>
        </authorList>
    </citation>
    <scope>NUCLEOTIDE SEQUENCE</scope>
    <source>
        <strain evidence="1">LV_2022a</strain>
    </source>
</reference>
<gene>
    <name evidence="1" type="ORF">MN116_008371</name>
</gene>